<dbReference type="Proteomes" id="UP000735302">
    <property type="component" value="Unassembled WGS sequence"/>
</dbReference>
<proteinExistence type="predicted"/>
<reference evidence="1 2" key="1">
    <citation type="journal article" date="2021" name="Elife">
        <title>Chloroplast acquisition without the gene transfer in kleptoplastic sea slugs, Plakobranchus ocellatus.</title>
        <authorList>
            <person name="Maeda T."/>
            <person name="Takahashi S."/>
            <person name="Yoshida T."/>
            <person name="Shimamura S."/>
            <person name="Takaki Y."/>
            <person name="Nagai Y."/>
            <person name="Toyoda A."/>
            <person name="Suzuki Y."/>
            <person name="Arimoto A."/>
            <person name="Ishii H."/>
            <person name="Satoh N."/>
            <person name="Nishiyama T."/>
            <person name="Hasebe M."/>
            <person name="Maruyama T."/>
            <person name="Minagawa J."/>
            <person name="Obokata J."/>
            <person name="Shigenobu S."/>
        </authorList>
    </citation>
    <scope>NUCLEOTIDE SEQUENCE [LARGE SCALE GENOMIC DNA]</scope>
</reference>
<accession>A0AAV3ZRX8</accession>
<gene>
    <name evidence="1" type="ORF">PoB_002376100</name>
</gene>
<evidence type="ECO:0000313" key="1">
    <source>
        <dbReference type="EMBL" id="GFN97255.1"/>
    </source>
</evidence>
<dbReference type="EMBL" id="BLXT01002742">
    <property type="protein sequence ID" value="GFN97255.1"/>
    <property type="molecule type" value="Genomic_DNA"/>
</dbReference>
<protein>
    <submittedName>
        <fullName evidence="1">Uncharacterized protein</fullName>
    </submittedName>
</protein>
<organism evidence="1 2">
    <name type="scientific">Plakobranchus ocellatus</name>
    <dbReference type="NCBI Taxonomy" id="259542"/>
    <lineage>
        <taxon>Eukaryota</taxon>
        <taxon>Metazoa</taxon>
        <taxon>Spiralia</taxon>
        <taxon>Lophotrochozoa</taxon>
        <taxon>Mollusca</taxon>
        <taxon>Gastropoda</taxon>
        <taxon>Heterobranchia</taxon>
        <taxon>Euthyneura</taxon>
        <taxon>Panpulmonata</taxon>
        <taxon>Sacoglossa</taxon>
        <taxon>Placobranchoidea</taxon>
        <taxon>Plakobranchidae</taxon>
        <taxon>Plakobranchus</taxon>
    </lineage>
</organism>
<evidence type="ECO:0000313" key="2">
    <source>
        <dbReference type="Proteomes" id="UP000735302"/>
    </source>
</evidence>
<dbReference type="AlphaFoldDB" id="A0AAV3ZRX8"/>
<keyword evidence="2" id="KW-1185">Reference proteome</keyword>
<comment type="caution">
    <text evidence="1">The sequence shown here is derived from an EMBL/GenBank/DDBJ whole genome shotgun (WGS) entry which is preliminary data.</text>
</comment>
<name>A0AAV3ZRX8_9GAST</name>
<sequence>MVISSRGSAKVADRSPFKIRRELKSILGDETIEVTKIGCGDLIVELKLNEQAKKLGAISTFLANYQVTRRKSFSVTDLHRLFREVNPSHIVGSLKELSVYGNI</sequence>